<accession>A0A2S9QM69</accession>
<dbReference type="Proteomes" id="UP000238650">
    <property type="component" value="Unassembled WGS sequence"/>
</dbReference>
<evidence type="ECO:0000313" key="5">
    <source>
        <dbReference type="Proteomes" id="UP000238650"/>
    </source>
</evidence>
<keyword evidence="1" id="KW-0808">Transferase</keyword>
<gene>
    <name evidence="4" type="ORF">B4915_07205</name>
</gene>
<evidence type="ECO:0000259" key="3">
    <source>
        <dbReference type="Pfam" id="PF12804"/>
    </source>
</evidence>
<dbReference type="GO" id="GO:0016779">
    <property type="term" value="F:nucleotidyltransferase activity"/>
    <property type="evidence" value="ECO:0007669"/>
    <property type="project" value="TreeGrafter"/>
</dbReference>
<dbReference type="OrthoDB" id="4408226at2"/>
<dbReference type="PANTHER" id="PTHR19136">
    <property type="entry name" value="MOLYBDENUM COFACTOR GUANYLYLTRANSFERASE"/>
    <property type="match status" value="1"/>
</dbReference>
<dbReference type="PANTHER" id="PTHR19136:SF81">
    <property type="entry name" value="MOLYBDENUM COFACTOR GUANYLYLTRANSFERASE"/>
    <property type="match status" value="1"/>
</dbReference>
<feature type="region of interest" description="Disordered" evidence="2">
    <location>
        <begin position="189"/>
        <end position="252"/>
    </location>
</feature>
<dbReference type="Pfam" id="PF12804">
    <property type="entry name" value="NTP_transf_3"/>
    <property type="match status" value="1"/>
</dbReference>
<evidence type="ECO:0000313" key="4">
    <source>
        <dbReference type="EMBL" id="PRI10684.1"/>
    </source>
</evidence>
<evidence type="ECO:0000256" key="1">
    <source>
        <dbReference type="ARBA" id="ARBA00022679"/>
    </source>
</evidence>
<dbReference type="AlphaFoldDB" id="A0A2S9QM69"/>
<comment type="caution">
    <text evidence="4">The sequence shown here is derived from an EMBL/GenBank/DDBJ whole genome shotgun (WGS) entry which is preliminary data.</text>
</comment>
<keyword evidence="5" id="KW-1185">Reference proteome</keyword>
<name>A0A2S9QM69_9MICO</name>
<evidence type="ECO:0000256" key="2">
    <source>
        <dbReference type="SAM" id="MobiDB-lite"/>
    </source>
</evidence>
<reference evidence="4 5" key="1">
    <citation type="journal article" date="2017" name="New Microbes New Infect">
        <title>Genome sequence of 'Leucobacter massiliensis' sp. nov. isolated from human pharynx after travel to the 2014 Hajj.</title>
        <authorList>
            <person name="Leangapichart T."/>
            <person name="Gautret P."/>
            <person name="Nguyen T.T."/>
            <person name="Armstrong N."/>
            <person name="Rolain J.M."/>
        </authorList>
    </citation>
    <scope>NUCLEOTIDE SEQUENCE [LARGE SCALE GENOMIC DNA]</scope>
    <source>
        <strain evidence="4 5">122RC15</strain>
    </source>
</reference>
<feature type="domain" description="MobA-like NTP transferase" evidence="3">
    <location>
        <begin position="20"/>
        <end position="168"/>
    </location>
</feature>
<dbReference type="InterPro" id="IPR025877">
    <property type="entry name" value="MobA-like_NTP_Trfase"/>
</dbReference>
<dbReference type="InterPro" id="IPR029044">
    <property type="entry name" value="Nucleotide-diphossugar_trans"/>
</dbReference>
<dbReference type="Gene3D" id="3.90.550.10">
    <property type="entry name" value="Spore Coat Polysaccharide Biosynthesis Protein SpsA, Chain A"/>
    <property type="match status" value="1"/>
</dbReference>
<sequence length="252" mass="25620">MGAEPRRSARGVWQHTLDTVVLAGGRGSRLGGVDKAGIELGGERLVDRAVGAARAAGAELAVVAGPDSARVPGALLVREDPPFTGPLAALAAALPSVRADWLLLLSCDLVHPERVCAALLAEAAVLGKPGEAEMGDGILLRDENGRAQWLAGLYRTAALREGLRRLRGGPEHAPLRLVFGELRLREVEAPPSASDDIDAPEDLARARAAEPAPLPGASPPGAAPPGSGPPGSGPPTAAAANVSIPADSEEHA</sequence>
<dbReference type="SUPFAM" id="SSF53448">
    <property type="entry name" value="Nucleotide-diphospho-sugar transferases"/>
    <property type="match status" value="1"/>
</dbReference>
<organism evidence="4 5">
    <name type="scientific">Leucobacter massiliensis</name>
    <dbReference type="NCBI Taxonomy" id="1686285"/>
    <lineage>
        <taxon>Bacteria</taxon>
        <taxon>Bacillati</taxon>
        <taxon>Actinomycetota</taxon>
        <taxon>Actinomycetes</taxon>
        <taxon>Micrococcales</taxon>
        <taxon>Microbacteriaceae</taxon>
        <taxon>Leucobacter</taxon>
    </lineage>
</organism>
<dbReference type="EMBL" id="MWZD01000017">
    <property type="protein sequence ID" value="PRI10684.1"/>
    <property type="molecule type" value="Genomic_DNA"/>
</dbReference>
<protein>
    <recommendedName>
        <fullName evidence="3">MobA-like NTP transferase domain-containing protein</fullName>
    </recommendedName>
</protein>
<feature type="compositionally biased region" description="Pro residues" evidence="2">
    <location>
        <begin position="212"/>
        <end position="233"/>
    </location>
</feature>
<proteinExistence type="predicted"/>